<keyword evidence="1" id="KW-0433">Leucine-rich repeat</keyword>
<dbReference type="Gene3D" id="3.80.10.10">
    <property type="entry name" value="Ribonuclease Inhibitor"/>
    <property type="match status" value="1"/>
</dbReference>
<dbReference type="SUPFAM" id="SSF52058">
    <property type="entry name" value="L domain-like"/>
    <property type="match status" value="1"/>
</dbReference>
<dbReference type="EMBL" id="GGFL01015229">
    <property type="protein sequence ID" value="MBW79407.1"/>
    <property type="molecule type" value="Transcribed_RNA"/>
</dbReference>
<feature type="signal peptide" evidence="4">
    <location>
        <begin position="1"/>
        <end position="26"/>
    </location>
</feature>
<dbReference type="PANTHER" id="PTHR24366:SF96">
    <property type="entry name" value="LEUCINE RICH REPEAT CONTAINING 53"/>
    <property type="match status" value="1"/>
</dbReference>
<dbReference type="VEuPathDB" id="VectorBase:ADAR2_009328"/>
<protein>
    <submittedName>
        <fullName evidence="5">Putative leucine-rich repeat protein</fullName>
    </submittedName>
</protein>
<evidence type="ECO:0000256" key="4">
    <source>
        <dbReference type="SAM" id="SignalP"/>
    </source>
</evidence>
<dbReference type="PANTHER" id="PTHR24366">
    <property type="entry name" value="IG(IMMUNOGLOBULIN) AND LRR(LEUCINE RICH REPEAT) DOMAINS"/>
    <property type="match status" value="1"/>
</dbReference>
<accession>A0A2M4DPB8</accession>
<keyword evidence="3" id="KW-1133">Transmembrane helix</keyword>
<dbReference type="SMART" id="SM00369">
    <property type="entry name" value="LRR_TYP"/>
    <property type="match status" value="3"/>
</dbReference>
<evidence type="ECO:0000256" key="1">
    <source>
        <dbReference type="ARBA" id="ARBA00022614"/>
    </source>
</evidence>
<feature type="chain" id="PRO_5014740351" evidence="4">
    <location>
        <begin position="27"/>
        <end position="353"/>
    </location>
</feature>
<evidence type="ECO:0000313" key="5">
    <source>
        <dbReference type="EMBL" id="MBW79407.1"/>
    </source>
</evidence>
<name>A0A2M4DPB8_ANODA</name>
<dbReference type="InterPro" id="IPR032675">
    <property type="entry name" value="LRR_dom_sf"/>
</dbReference>
<proteinExistence type="predicted"/>
<keyword evidence="3" id="KW-0472">Membrane</keyword>
<evidence type="ECO:0000256" key="2">
    <source>
        <dbReference type="ARBA" id="ARBA00022737"/>
    </source>
</evidence>
<keyword evidence="2" id="KW-0677">Repeat</keyword>
<dbReference type="Pfam" id="PF13855">
    <property type="entry name" value="LRR_8"/>
    <property type="match status" value="1"/>
</dbReference>
<sequence length="353" mass="40130">MAVHERNDRSWRCAFFMVCLISVCSAKHSRQCLGGSEIFVCTLLQFDYDAGQDVPHFNISSSVTAVKFIIPPNEQLHHIVSSLKYIREYDSVLHRQLGSPKAIEIQETRMHTVEISAELLYADFTHNSIKSIIVNPQQSYALQYLDLNDNYNVPLENVSHFVQLKTLHLTNCQIETIPERLFAAMVQLQHLTLANNRLTTVDLKRFPPSLTLLFLNGNDLKNMTLGGVLFPSLEHLNVRSNKISSFNATLILPLAPKLKLFSIGHNPMMRSTVDHIVEQLNRRNISHYSMENPDEWVCKDDETIYEGVCFPKTILESDETSSSTLSKVCIVVFVLAGSAGIGYVFWIRYKRGQ</sequence>
<reference evidence="5" key="1">
    <citation type="submission" date="2018-01" db="EMBL/GenBank/DDBJ databases">
        <title>An insight into the sialome of Amazonian anophelines.</title>
        <authorList>
            <person name="Ribeiro J.M."/>
            <person name="Scarpassa V."/>
            <person name="Calvo E."/>
        </authorList>
    </citation>
    <scope>NUCLEOTIDE SEQUENCE</scope>
</reference>
<dbReference type="InterPro" id="IPR003591">
    <property type="entry name" value="Leu-rich_rpt_typical-subtyp"/>
</dbReference>
<dbReference type="VEuPathDB" id="VectorBase:ADAC009586"/>
<organism evidence="5">
    <name type="scientific">Anopheles darlingi</name>
    <name type="common">Mosquito</name>
    <dbReference type="NCBI Taxonomy" id="43151"/>
    <lineage>
        <taxon>Eukaryota</taxon>
        <taxon>Metazoa</taxon>
        <taxon>Ecdysozoa</taxon>
        <taxon>Arthropoda</taxon>
        <taxon>Hexapoda</taxon>
        <taxon>Insecta</taxon>
        <taxon>Pterygota</taxon>
        <taxon>Neoptera</taxon>
        <taxon>Endopterygota</taxon>
        <taxon>Diptera</taxon>
        <taxon>Nematocera</taxon>
        <taxon>Culicoidea</taxon>
        <taxon>Culicidae</taxon>
        <taxon>Anophelinae</taxon>
        <taxon>Anopheles</taxon>
    </lineage>
</organism>
<dbReference type="AlphaFoldDB" id="A0A2M4DPB8"/>
<evidence type="ECO:0000256" key="3">
    <source>
        <dbReference type="SAM" id="Phobius"/>
    </source>
</evidence>
<dbReference type="InterPro" id="IPR001611">
    <property type="entry name" value="Leu-rich_rpt"/>
</dbReference>
<feature type="transmembrane region" description="Helical" evidence="3">
    <location>
        <begin position="325"/>
        <end position="347"/>
    </location>
</feature>
<keyword evidence="4" id="KW-0732">Signal</keyword>
<keyword evidence="3" id="KW-0812">Transmembrane</keyword>